<feature type="transmembrane region" description="Helical" evidence="1">
    <location>
        <begin position="108"/>
        <end position="129"/>
    </location>
</feature>
<keyword evidence="1" id="KW-0812">Transmembrane</keyword>
<dbReference type="RefSeq" id="WP_145363764.1">
    <property type="nucleotide sequence ID" value="NZ_CP036268.1"/>
</dbReference>
<evidence type="ECO:0000313" key="3">
    <source>
        <dbReference type="Proteomes" id="UP000317318"/>
    </source>
</evidence>
<gene>
    <name evidence="2" type="ORF">Pan189_20510</name>
</gene>
<name>A0A517R1F2_9PLAN</name>
<feature type="transmembrane region" description="Helical" evidence="1">
    <location>
        <begin position="161"/>
        <end position="182"/>
    </location>
</feature>
<sequence>MATNDEITPIGIGTLAYRVAAVVLFIIWINSGVGSLSQWIVYYVEERLSNSSGQEADFLIVTSRSTLFWTARGLAVGIGGISAIMLWIVAPWIARVTLPGQEELSLKLVRIGHCELVTLAIGFVGLWQMKRGVDALIYYLHYQFDSGGGQYLMPDDGLWGVWPIALHFFLAVGFLIGAPVFAKLLVGLWRKISASTGF</sequence>
<reference evidence="2 3" key="1">
    <citation type="submission" date="2019-02" db="EMBL/GenBank/DDBJ databases">
        <title>Deep-cultivation of Planctomycetes and their phenomic and genomic characterization uncovers novel biology.</title>
        <authorList>
            <person name="Wiegand S."/>
            <person name="Jogler M."/>
            <person name="Boedeker C."/>
            <person name="Pinto D."/>
            <person name="Vollmers J."/>
            <person name="Rivas-Marin E."/>
            <person name="Kohn T."/>
            <person name="Peeters S.H."/>
            <person name="Heuer A."/>
            <person name="Rast P."/>
            <person name="Oberbeckmann S."/>
            <person name="Bunk B."/>
            <person name="Jeske O."/>
            <person name="Meyerdierks A."/>
            <person name="Storesund J.E."/>
            <person name="Kallscheuer N."/>
            <person name="Luecker S."/>
            <person name="Lage O.M."/>
            <person name="Pohl T."/>
            <person name="Merkel B.J."/>
            <person name="Hornburger P."/>
            <person name="Mueller R.-W."/>
            <person name="Bruemmer F."/>
            <person name="Labrenz M."/>
            <person name="Spormann A.M."/>
            <person name="Op den Camp H."/>
            <person name="Overmann J."/>
            <person name="Amann R."/>
            <person name="Jetten M.S.M."/>
            <person name="Mascher T."/>
            <person name="Medema M.H."/>
            <person name="Devos D.P."/>
            <person name="Kaster A.-K."/>
            <person name="Ovreas L."/>
            <person name="Rohde M."/>
            <person name="Galperin M.Y."/>
            <person name="Jogler C."/>
        </authorList>
    </citation>
    <scope>NUCLEOTIDE SEQUENCE [LARGE SCALE GENOMIC DNA]</scope>
    <source>
        <strain evidence="2 3">Pan189</strain>
    </source>
</reference>
<accession>A0A517R1F2</accession>
<dbReference type="Proteomes" id="UP000317318">
    <property type="component" value="Chromosome"/>
</dbReference>
<dbReference type="EMBL" id="CP036268">
    <property type="protein sequence ID" value="QDT37670.1"/>
    <property type="molecule type" value="Genomic_DNA"/>
</dbReference>
<evidence type="ECO:0000313" key="2">
    <source>
        <dbReference type="EMBL" id="QDT37670.1"/>
    </source>
</evidence>
<protein>
    <submittedName>
        <fullName evidence="2">Uncharacterized protein</fullName>
    </submittedName>
</protein>
<keyword evidence="3" id="KW-1185">Reference proteome</keyword>
<keyword evidence="1" id="KW-0472">Membrane</keyword>
<dbReference type="KEGG" id="svp:Pan189_20510"/>
<feature type="transmembrane region" description="Helical" evidence="1">
    <location>
        <begin position="74"/>
        <end position="96"/>
    </location>
</feature>
<dbReference type="AlphaFoldDB" id="A0A517R1F2"/>
<proteinExistence type="predicted"/>
<evidence type="ECO:0000256" key="1">
    <source>
        <dbReference type="SAM" id="Phobius"/>
    </source>
</evidence>
<feature type="transmembrane region" description="Helical" evidence="1">
    <location>
        <begin position="7"/>
        <end position="29"/>
    </location>
</feature>
<keyword evidence="1" id="KW-1133">Transmembrane helix</keyword>
<organism evidence="2 3">
    <name type="scientific">Stratiformator vulcanicus</name>
    <dbReference type="NCBI Taxonomy" id="2527980"/>
    <lineage>
        <taxon>Bacteria</taxon>
        <taxon>Pseudomonadati</taxon>
        <taxon>Planctomycetota</taxon>
        <taxon>Planctomycetia</taxon>
        <taxon>Planctomycetales</taxon>
        <taxon>Planctomycetaceae</taxon>
        <taxon>Stratiformator</taxon>
    </lineage>
</organism>